<proteinExistence type="predicted"/>
<gene>
    <name evidence="1" type="ORF">R4F53_18805</name>
</gene>
<evidence type="ECO:0000313" key="1">
    <source>
        <dbReference type="EMBL" id="MDV7014343.1"/>
    </source>
</evidence>
<name>A0AAE4RG28_MYCIT</name>
<dbReference type="RefSeq" id="WP_225325307.1">
    <property type="nucleotide sequence ID" value="NZ_JAEKMV010000031.1"/>
</dbReference>
<protein>
    <submittedName>
        <fullName evidence="1">Uncharacterized protein</fullName>
    </submittedName>
</protein>
<sequence>MALAVGYLEGAAAVGFDVLARSAGAQLTVVSPLDLARRAREGTMPPPPTYLRRRIGG</sequence>
<evidence type="ECO:0000313" key="2">
    <source>
        <dbReference type="Proteomes" id="UP001187143"/>
    </source>
</evidence>
<reference evidence="1" key="1">
    <citation type="submission" date="2023-10" db="EMBL/GenBank/DDBJ databases">
        <title>Characterization and genome sequence of Mycobacterium intracellulare ABSURDO, a novel pathogenic isolate with three colony morphotypes that vary in growth and acid-fastness.</title>
        <authorList>
            <person name="Jude B.A."/>
            <person name="Robinson R.T."/>
        </authorList>
    </citation>
    <scope>NUCLEOTIDE SEQUENCE</scope>
    <source>
        <strain evidence="1">ABSURDO Component B</strain>
    </source>
</reference>
<accession>A0AAE4RG28</accession>
<comment type="caution">
    <text evidence="1">The sequence shown here is derived from an EMBL/GenBank/DDBJ whole genome shotgun (WGS) entry which is preliminary data.</text>
</comment>
<dbReference type="AlphaFoldDB" id="A0AAE4RG28"/>
<dbReference type="EMBL" id="JAWLLD010000022">
    <property type="protein sequence ID" value="MDV7014343.1"/>
    <property type="molecule type" value="Genomic_DNA"/>
</dbReference>
<dbReference type="Proteomes" id="UP001187143">
    <property type="component" value="Unassembled WGS sequence"/>
</dbReference>
<organism evidence="1 2">
    <name type="scientific">Mycobacterium intracellulare</name>
    <dbReference type="NCBI Taxonomy" id="1767"/>
    <lineage>
        <taxon>Bacteria</taxon>
        <taxon>Bacillati</taxon>
        <taxon>Actinomycetota</taxon>
        <taxon>Actinomycetes</taxon>
        <taxon>Mycobacteriales</taxon>
        <taxon>Mycobacteriaceae</taxon>
        <taxon>Mycobacterium</taxon>
        <taxon>Mycobacterium avium complex (MAC)</taxon>
    </lineage>
</organism>